<dbReference type="EMBL" id="JACHJS010000001">
    <property type="protein sequence ID" value="MBB4963547.1"/>
    <property type="molecule type" value="Genomic_DNA"/>
</dbReference>
<accession>A0A7W7SYZ1</accession>
<protein>
    <submittedName>
        <fullName evidence="1">Uncharacterized protein</fullName>
    </submittedName>
</protein>
<reference evidence="1 2" key="1">
    <citation type="submission" date="2020-08" db="EMBL/GenBank/DDBJ databases">
        <title>Sequencing the genomes of 1000 actinobacteria strains.</title>
        <authorList>
            <person name="Klenk H.-P."/>
        </authorList>
    </citation>
    <scope>NUCLEOTIDE SEQUENCE [LARGE SCALE GENOMIC DNA]</scope>
    <source>
        <strain evidence="1 2">DSM 45084</strain>
    </source>
</reference>
<dbReference type="Proteomes" id="UP000542674">
    <property type="component" value="Unassembled WGS sequence"/>
</dbReference>
<evidence type="ECO:0000313" key="1">
    <source>
        <dbReference type="EMBL" id="MBB4963547.1"/>
    </source>
</evidence>
<sequence length="89" mass="10231">MAGTSERIEARRRARETTARRVRELREREERLGRMAAAFFEQDALRERHELASARSVVGLLDAGEPVDAVAELLGVEVSRVRWLARRCR</sequence>
<dbReference type="AlphaFoldDB" id="A0A7W7SYZ1"/>
<keyword evidence="2" id="KW-1185">Reference proteome</keyword>
<dbReference type="RefSeq" id="WP_184666310.1">
    <property type="nucleotide sequence ID" value="NZ_BAABAI010000017.1"/>
</dbReference>
<gene>
    <name evidence="1" type="ORF">F4559_000906</name>
</gene>
<name>A0A7W7SYZ1_9PSEU</name>
<organism evidence="1 2">
    <name type="scientific">Saccharothrix violaceirubra</name>
    <dbReference type="NCBI Taxonomy" id="413306"/>
    <lineage>
        <taxon>Bacteria</taxon>
        <taxon>Bacillati</taxon>
        <taxon>Actinomycetota</taxon>
        <taxon>Actinomycetes</taxon>
        <taxon>Pseudonocardiales</taxon>
        <taxon>Pseudonocardiaceae</taxon>
        <taxon>Saccharothrix</taxon>
    </lineage>
</organism>
<proteinExistence type="predicted"/>
<comment type="caution">
    <text evidence="1">The sequence shown here is derived from an EMBL/GenBank/DDBJ whole genome shotgun (WGS) entry which is preliminary data.</text>
</comment>
<evidence type="ECO:0000313" key="2">
    <source>
        <dbReference type="Proteomes" id="UP000542674"/>
    </source>
</evidence>